<keyword evidence="12" id="KW-0234">DNA repair</keyword>
<dbReference type="Gene3D" id="1.10.1670.10">
    <property type="entry name" value="Helix-hairpin-Helix base-excision DNA repair enzymes (C-terminal)"/>
    <property type="match status" value="1"/>
</dbReference>
<keyword evidence="10 14" id="KW-0408">Iron</keyword>
<dbReference type="InterPro" id="IPR023170">
    <property type="entry name" value="HhH_base_excis_C"/>
</dbReference>
<evidence type="ECO:0000256" key="5">
    <source>
        <dbReference type="ARBA" id="ARBA00022023"/>
    </source>
</evidence>
<dbReference type="Pfam" id="PF14815">
    <property type="entry name" value="NUDIX_4"/>
    <property type="match status" value="1"/>
</dbReference>
<dbReference type="CDD" id="cd00056">
    <property type="entry name" value="ENDO3c"/>
    <property type="match status" value="1"/>
</dbReference>
<comment type="function">
    <text evidence="2">Adenine glycosylase active on G-A mispairs. MutY also corrects error-prone DNA synthesis past GO lesions which are due to the oxidatively damaged form of guanine: 7,8-dihydro-8-oxoguanine (8-oxo-dGTP).</text>
</comment>
<dbReference type="SUPFAM" id="SSF48150">
    <property type="entry name" value="DNA-glycosylase"/>
    <property type="match status" value="1"/>
</dbReference>
<dbReference type="NCBIfam" id="TIGR01084">
    <property type="entry name" value="mutY"/>
    <property type="match status" value="1"/>
</dbReference>
<feature type="region of interest" description="Disordered" evidence="15">
    <location>
        <begin position="182"/>
        <end position="202"/>
    </location>
</feature>
<evidence type="ECO:0000256" key="4">
    <source>
        <dbReference type="ARBA" id="ARBA00012045"/>
    </source>
</evidence>
<dbReference type="SMART" id="SM00478">
    <property type="entry name" value="ENDO3c"/>
    <property type="match status" value="1"/>
</dbReference>
<keyword evidence="7" id="KW-0479">Metal-binding</keyword>
<comment type="catalytic activity">
    <reaction evidence="1 14">
        <text>Hydrolyzes free adenine bases from 7,8-dihydro-8-oxoguanine:adenine mismatched double-stranded DNA, leaving an apurinic site.</text>
        <dbReference type="EC" id="3.2.2.31"/>
    </reaction>
</comment>
<evidence type="ECO:0000313" key="18">
    <source>
        <dbReference type="Proteomes" id="UP000252132"/>
    </source>
</evidence>
<dbReference type="InterPro" id="IPR000445">
    <property type="entry name" value="HhH_motif"/>
</dbReference>
<dbReference type="Pfam" id="PF00730">
    <property type="entry name" value="HhH-GPD"/>
    <property type="match status" value="1"/>
</dbReference>
<dbReference type="EMBL" id="QOQF01000029">
    <property type="protein sequence ID" value="RCL75764.1"/>
    <property type="molecule type" value="Genomic_DNA"/>
</dbReference>
<keyword evidence="9" id="KW-0378">Hydrolase</keyword>
<dbReference type="InterPro" id="IPR015797">
    <property type="entry name" value="NUDIX_hydrolase-like_dom_sf"/>
</dbReference>
<dbReference type="GO" id="GO:0000701">
    <property type="term" value="F:purine-specific mismatch base pair DNA N-glycosylase activity"/>
    <property type="evidence" value="ECO:0007669"/>
    <property type="project" value="UniProtKB-EC"/>
</dbReference>
<evidence type="ECO:0000256" key="6">
    <source>
        <dbReference type="ARBA" id="ARBA00022485"/>
    </source>
</evidence>
<accession>A0A368DVU2</accession>
<sequence>MPERKNNLVKMQAAQKLLGWYDRHRRVLPWRALPGETPDPYRVWLSEIMLQQTTVVTVKPYYEKFLTLFPTLHDLAAAPDDAVMTAWAGLGYYSRARNLLKCARTLVAEHNGIFPQEESALLTLPGIGPYTAAAIAAIAFNQQAAPVDGNIERVLARLLALTTPLPKLKAEVKTYAAQLLESDAPHNRPPHTRPPHARLSDNRPGDIAQAMMDLGATICTPKRPNCLLCPWQEDCAAKRQGIEETLPRRAPKKPKPERQGTVWWLENEKGEVLMHRRPEKGLLGGMMMLPSAGWDPDNDSTLRDILPQDWTPLAGSVVHVFTHFRLTLKVECLTLTPLTLTPPTDAPPRFEPPAAHIWVHPKDFHDTALPSVMRKVVTHVLG</sequence>
<name>A0A368DVU2_9PROT</name>
<keyword evidence="13 14" id="KW-0326">Glycosidase</keyword>
<dbReference type="InterPro" id="IPR044298">
    <property type="entry name" value="MIG/MutY"/>
</dbReference>
<dbReference type="InterPro" id="IPR005760">
    <property type="entry name" value="A/G_AdeGlyc_MutY"/>
</dbReference>
<keyword evidence="8 14" id="KW-0227">DNA damage</keyword>
<gene>
    <name evidence="17" type="primary">mutY</name>
    <name evidence="17" type="ORF">DBW69_06040</name>
</gene>
<dbReference type="Gene3D" id="3.90.79.10">
    <property type="entry name" value="Nucleoside Triphosphate Pyrophosphohydrolase"/>
    <property type="match status" value="1"/>
</dbReference>
<comment type="similarity">
    <text evidence="3 14">Belongs to the Nth/MutY family.</text>
</comment>
<evidence type="ECO:0000256" key="10">
    <source>
        <dbReference type="ARBA" id="ARBA00023004"/>
    </source>
</evidence>
<organism evidence="17 18">
    <name type="scientific">PS1 clade bacterium</name>
    <dbReference type="NCBI Taxonomy" id="2175152"/>
    <lineage>
        <taxon>Bacteria</taxon>
        <taxon>Pseudomonadati</taxon>
        <taxon>Pseudomonadota</taxon>
        <taxon>Alphaproteobacteria</taxon>
        <taxon>PS1 clade</taxon>
    </lineage>
</organism>
<dbReference type="InterPro" id="IPR004036">
    <property type="entry name" value="Endonuclease-III-like_CS2"/>
</dbReference>
<dbReference type="Proteomes" id="UP000252132">
    <property type="component" value="Unassembled WGS sequence"/>
</dbReference>
<dbReference type="GO" id="GO:0035485">
    <property type="term" value="F:adenine/guanine mispair binding"/>
    <property type="evidence" value="ECO:0007669"/>
    <property type="project" value="TreeGrafter"/>
</dbReference>
<comment type="caution">
    <text evidence="17">The sequence shown here is derived from an EMBL/GenBank/DDBJ whole genome shotgun (WGS) entry which is preliminary data.</text>
</comment>
<evidence type="ECO:0000256" key="14">
    <source>
        <dbReference type="RuleBase" id="RU365096"/>
    </source>
</evidence>
<dbReference type="GO" id="GO:0032357">
    <property type="term" value="F:oxidized purine DNA binding"/>
    <property type="evidence" value="ECO:0007669"/>
    <property type="project" value="TreeGrafter"/>
</dbReference>
<dbReference type="InterPro" id="IPR011257">
    <property type="entry name" value="DNA_glycosylase"/>
</dbReference>
<keyword evidence="6" id="KW-0004">4Fe-4S</keyword>
<dbReference type="InterPro" id="IPR003265">
    <property type="entry name" value="HhH-GPD_domain"/>
</dbReference>
<dbReference type="AlphaFoldDB" id="A0A368DVU2"/>
<evidence type="ECO:0000256" key="1">
    <source>
        <dbReference type="ARBA" id="ARBA00000843"/>
    </source>
</evidence>
<dbReference type="GO" id="GO:0034039">
    <property type="term" value="F:8-oxo-7,8-dihydroguanine DNA N-glycosylase activity"/>
    <property type="evidence" value="ECO:0007669"/>
    <property type="project" value="TreeGrafter"/>
</dbReference>
<evidence type="ECO:0000256" key="2">
    <source>
        <dbReference type="ARBA" id="ARBA00002933"/>
    </source>
</evidence>
<evidence type="ECO:0000256" key="9">
    <source>
        <dbReference type="ARBA" id="ARBA00022801"/>
    </source>
</evidence>
<dbReference type="PROSITE" id="PS01155">
    <property type="entry name" value="ENDONUCLEASE_III_2"/>
    <property type="match status" value="1"/>
</dbReference>
<evidence type="ECO:0000256" key="3">
    <source>
        <dbReference type="ARBA" id="ARBA00008343"/>
    </source>
</evidence>
<dbReference type="GO" id="GO:0046872">
    <property type="term" value="F:metal ion binding"/>
    <property type="evidence" value="ECO:0007669"/>
    <property type="project" value="UniProtKB-UniRule"/>
</dbReference>
<evidence type="ECO:0000256" key="7">
    <source>
        <dbReference type="ARBA" id="ARBA00022723"/>
    </source>
</evidence>
<evidence type="ECO:0000259" key="16">
    <source>
        <dbReference type="SMART" id="SM00478"/>
    </source>
</evidence>
<evidence type="ECO:0000256" key="8">
    <source>
        <dbReference type="ARBA" id="ARBA00022763"/>
    </source>
</evidence>
<dbReference type="InterPro" id="IPR003651">
    <property type="entry name" value="Endonuclease3_FeS-loop_motif"/>
</dbReference>
<proteinExistence type="inferred from homology"/>
<dbReference type="FunFam" id="1.10.340.30:FF:000002">
    <property type="entry name" value="Adenine DNA glycosylase"/>
    <property type="match status" value="1"/>
</dbReference>
<dbReference type="GO" id="GO:0051539">
    <property type="term" value="F:4 iron, 4 sulfur cluster binding"/>
    <property type="evidence" value="ECO:0007669"/>
    <property type="project" value="UniProtKB-UniRule"/>
</dbReference>
<evidence type="ECO:0000256" key="15">
    <source>
        <dbReference type="SAM" id="MobiDB-lite"/>
    </source>
</evidence>
<dbReference type="PANTHER" id="PTHR42944:SF1">
    <property type="entry name" value="ADENINE DNA GLYCOSYLASE"/>
    <property type="match status" value="1"/>
</dbReference>
<dbReference type="InterPro" id="IPR029119">
    <property type="entry name" value="MutY_C"/>
</dbReference>
<evidence type="ECO:0000256" key="12">
    <source>
        <dbReference type="ARBA" id="ARBA00023204"/>
    </source>
</evidence>
<dbReference type="EC" id="3.2.2.31" evidence="4 14"/>
<dbReference type="SMART" id="SM00525">
    <property type="entry name" value="FES"/>
    <property type="match status" value="1"/>
</dbReference>
<protein>
    <recommendedName>
        <fullName evidence="5 14">Adenine DNA glycosylase</fullName>
        <ecNumber evidence="4 14">3.2.2.31</ecNumber>
    </recommendedName>
</protein>
<reference evidence="17 18" key="1">
    <citation type="journal article" date="2018" name="Microbiome">
        <title>Fine metagenomic profile of the Mediterranean stratified and mixed water columns revealed by assembly and recruitment.</title>
        <authorList>
            <person name="Haro-Moreno J.M."/>
            <person name="Lopez-Perez M."/>
            <person name="De La Torre J.R."/>
            <person name="Picazo A."/>
            <person name="Camacho A."/>
            <person name="Rodriguez-Valera F."/>
        </authorList>
    </citation>
    <scope>NUCLEOTIDE SEQUENCE [LARGE SCALE GENOMIC DNA]</scope>
    <source>
        <strain evidence="17">MED-G55</strain>
    </source>
</reference>
<evidence type="ECO:0000256" key="11">
    <source>
        <dbReference type="ARBA" id="ARBA00023014"/>
    </source>
</evidence>
<dbReference type="GO" id="GO:0006298">
    <property type="term" value="P:mismatch repair"/>
    <property type="evidence" value="ECO:0007669"/>
    <property type="project" value="TreeGrafter"/>
</dbReference>
<dbReference type="Pfam" id="PF00633">
    <property type="entry name" value="HHH"/>
    <property type="match status" value="1"/>
</dbReference>
<dbReference type="SUPFAM" id="SSF55811">
    <property type="entry name" value="Nudix"/>
    <property type="match status" value="1"/>
</dbReference>
<comment type="cofactor">
    <cofactor evidence="14">
        <name>[4Fe-4S] cluster</name>
        <dbReference type="ChEBI" id="CHEBI:49883"/>
    </cofactor>
    <text evidence="14">Binds 1 [4Fe-4S] cluster.</text>
</comment>
<keyword evidence="11" id="KW-0411">Iron-sulfur</keyword>
<evidence type="ECO:0000256" key="13">
    <source>
        <dbReference type="ARBA" id="ARBA00023295"/>
    </source>
</evidence>
<evidence type="ECO:0000313" key="17">
    <source>
        <dbReference type="EMBL" id="RCL75764.1"/>
    </source>
</evidence>
<feature type="domain" description="HhH-GPD" evidence="16">
    <location>
        <begin position="49"/>
        <end position="217"/>
    </location>
</feature>
<dbReference type="PANTHER" id="PTHR42944">
    <property type="entry name" value="ADENINE DNA GLYCOSYLASE"/>
    <property type="match status" value="1"/>
</dbReference>
<dbReference type="Gene3D" id="1.10.340.30">
    <property type="entry name" value="Hypothetical protein, domain 2"/>
    <property type="match status" value="1"/>
</dbReference>
<dbReference type="CDD" id="cd03431">
    <property type="entry name" value="NUDIX_DNA_Glycosylase_C-MutY"/>
    <property type="match status" value="1"/>
</dbReference>
<dbReference type="GO" id="GO:0006284">
    <property type="term" value="P:base-excision repair"/>
    <property type="evidence" value="ECO:0007669"/>
    <property type="project" value="UniProtKB-UniRule"/>
</dbReference>